<protein>
    <recommendedName>
        <fullName evidence="6">O-antigen ligase-related domain-containing protein</fullName>
    </recommendedName>
</protein>
<feature type="transmembrane region" description="Helical" evidence="5">
    <location>
        <begin position="143"/>
        <end position="160"/>
    </location>
</feature>
<feature type="transmembrane region" description="Helical" evidence="5">
    <location>
        <begin position="225"/>
        <end position="244"/>
    </location>
</feature>
<evidence type="ECO:0000256" key="2">
    <source>
        <dbReference type="ARBA" id="ARBA00022692"/>
    </source>
</evidence>
<dbReference type="STRING" id="1798705.A2563_01865"/>
<feature type="domain" description="O-antigen ligase-related" evidence="6">
    <location>
        <begin position="262"/>
        <end position="411"/>
    </location>
</feature>
<feature type="transmembrane region" description="Helical" evidence="5">
    <location>
        <begin position="431"/>
        <end position="458"/>
    </location>
</feature>
<feature type="transmembrane region" description="Helical" evidence="5">
    <location>
        <begin position="115"/>
        <end position="137"/>
    </location>
</feature>
<keyword evidence="3 5" id="KW-1133">Transmembrane helix</keyword>
<dbReference type="Proteomes" id="UP000176634">
    <property type="component" value="Unassembled WGS sequence"/>
</dbReference>
<comment type="caution">
    <text evidence="7">The sequence shown here is derived from an EMBL/GenBank/DDBJ whole genome shotgun (WGS) entry which is preliminary data.</text>
</comment>
<feature type="transmembrane region" description="Helical" evidence="5">
    <location>
        <begin position="398"/>
        <end position="419"/>
    </location>
</feature>
<evidence type="ECO:0000313" key="8">
    <source>
        <dbReference type="Proteomes" id="UP000176634"/>
    </source>
</evidence>
<feature type="transmembrane region" description="Helical" evidence="5">
    <location>
        <begin position="9"/>
        <end position="26"/>
    </location>
</feature>
<feature type="transmembrane region" description="Helical" evidence="5">
    <location>
        <begin position="62"/>
        <end position="78"/>
    </location>
</feature>
<evidence type="ECO:0000259" key="6">
    <source>
        <dbReference type="Pfam" id="PF04932"/>
    </source>
</evidence>
<accession>A0A1F6PBJ7</accession>
<feature type="transmembrane region" description="Helical" evidence="5">
    <location>
        <begin position="172"/>
        <end position="192"/>
    </location>
</feature>
<feature type="transmembrane region" description="Helical" evidence="5">
    <location>
        <begin position="38"/>
        <end position="55"/>
    </location>
</feature>
<dbReference type="InterPro" id="IPR051533">
    <property type="entry name" value="WaaL-like"/>
</dbReference>
<evidence type="ECO:0000256" key="1">
    <source>
        <dbReference type="ARBA" id="ARBA00004141"/>
    </source>
</evidence>
<evidence type="ECO:0000256" key="3">
    <source>
        <dbReference type="ARBA" id="ARBA00022989"/>
    </source>
</evidence>
<feature type="transmembrane region" description="Helical" evidence="5">
    <location>
        <begin position="265"/>
        <end position="292"/>
    </location>
</feature>
<name>A0A1F6PBJ7_9BACT</name>
<dbReference type="AlphaFoldDB" id="A0A1F6PBJ7"/>
<keyword evidence="2 5" id="KW-0812">Transmembrane</keyword>
<organism evidence="7 8">
    <name type="scientific">Candidatus Magasanikbacteria bacterium RIFOXYD1_FULL_40_23</name>
    <dbReference type="NCBI Taxonomy" id="1798705"/>
    <lineage>
        <taxon>Bacteria</taxon>
        <taxon>Candidatus Magasanikiibacteriota</taxon>
    </lineage>
</organism>
<feature type="transmembrane region" description="Helical" evidence="5">
    <location>
        <begin position="298"/>
        <end position="320"/>
    </location>
</feature>
<dbReference type="InterPro" id="IPR007016">
    <property type="entry name" value="O-antigen_ligase-rel_domated"/>
</dbReference>
<dbReference type="PANTHER" id="PTHR37422:SF13">
    <property type="entry name" value="LIPOPOLYSACCHARIDE BIOSYNTHESIS PROTEIN PA4999-RELATED"/>
    <property type="match status" value="1"/>
</dbReference>
<evidence type="ECO:0000256" key="5">
    <source>
        <dbReference type="SAM" id="Phobius"/>
    </source>
</evidence>
<proteinExistence type="predicted"/>
<sequence length="484" mass="54793">MIEIYKKQIIGGLMIYFIIRIFSYFFSPSTPLYLANPVNWIISAGILAAAVYFLIKKDQNGWLIIAAELILGGAGSFLEIYGIALRTVLLVFAMGIFFYHSVAEKKWGLFFENKPVFYILSAIFVAVGIATIQGFYLGNNPRLVIADAIPYLFLLYYFPLKQLLSSEGFRRVTFSMLLASAIGSFIFTYFTLAGFSSHLFVLQDSYYHWFRDVASGKITDYHTGFFRILTNEQLLLIPLFLYLFAKQLANKNIAHSRILQIVSALLLAILTINLTRIYFIGLAVGMLFLFSFKNWKRWLAHSAAALCIFLAIFILTHLAATKGKSLGLEYLGLRLQSIAIPQSEDSSLSRLLLLPKILDKIKNKPVFGNGLGDTVDVYSPVFKESITTQHFDWGYLEIIAEMGVIGLIAWLSLIGYTIYHIRKYKNFFAPLIALLFINLTSPALFHVMGIIFIITFLANTKPAIETGTNNFPPLFSLNNRPRHW</sequence>
<evidence type="ECO:0000313" key="7">
    <source>
        <dbReference type="EMBL" id="OGH93334.1"/>
    </source>
</evidence>
<dbReference type="Pfam" id="PF04932">
    <property type="entry name" value="Wzy_C"/>
    <property type="match status" value="1"/>
</dbReference>
<gene>
    <name evidence="7" type="ORF">A2563_01865</name>
</gene>
<comment type="subcellular location">
    <subcellularLocation>
        <location evidence="1">Membrane</location>
        <topology evidence="1">Multi-pass membrane protein</topology>
    </subcellularLocation>
</comment>
<dbReference type="PANTHER" id="PTHR37422">
    <property type="entry name" value="TEICHURONIC ACID BIOSYNTHESIS PROTEIN TUAE"/>
    <property type="match status" value="1"/>
</dbReference>
<keyword evidence="4 5" id="KW-0472">Membrane</keyword>
<reference evidence="7 8" key="1">
    <citation type="journal article" date="2016" name="Nat. Commun.">
        <title>Thousands of microbial genomes shed light on interconnected biogeochemical processes in an aquifer system.</title>
        <authorList>
            <person name="Anantharaman K."/>
            <person name="Brown C.T."/>
            <person name="Hug L.A."/>
            <person name="Sharon I."/>
            <person name="Castelle C.J."/>
            <person name="Probst A.J."/>
            <person name="Thomas B.C."/>
            <person name="Singh A."/>
            <person name="Wilkins M.J."/>
            <person name="Karaoz U."/>
            <person name="Brodie E.L."/>
            <person name="Williams K.H."/>
            <person name="Hubbard S.S."/>
            <person name="Banfield J.F."/>
        </authorList>
    </citation>
    <scope>NUCLEOTIDE SEQUENCE [LARGE SCALE GENOMIC DNA]</scope>
</reference>
<dbReference type="EMBL" id="MFRA01000001">
    <property type="protein sequence ID" value="OGH93334.1"/>
    <property type="molecule type" value="Genomic_DNA"/>
</dbReference>
<evidence type="ECO:0000256" key="4">
    <source>
        <dbReference type="ARBA" id="ARBA00023136"/>
    </source>
</evidence>
<dbReference type="GO" id="GO:0016020">
    <property type="term" value="C:membrane"/>
    <property type="evidence" value="ECO:0007669"/>
    <property type="project" value="UniProtKB-SubCell"/>
</dbReference>